<dbReference type="EMBL" id="GL871096">
    <property type="protein sequence ID" value="EGC34464.1"/>
    <property type="molecule type" value="Genomic_DNA"/>
</dbReference>
<gene>
    <name evidence="3" type="ORF">DICPUDRAFT_88311</name>
</gene>
<dbReference type="Pfam" id="PF00644">
    <property type="entry name" value="PARP"/>
    <property type="match status" value="1"/>
</dbReference>
<organism evidence="3 4">
    <name type="scientific">Dictyostelium purpureum</name>
    <name type="common">Slime mold</name>
    <dbReference type="NCBI Taxonomy" id="5786"/>
    <lineage>
        <taxon>Eukaryota</taxon>
        <taxon>Amoebozoa</taxon>
        <taxon>Evosea</taxon>
        <taxon>Eumycetozoa</taxon>
        <taxon>Dictyostelia</taxon>
        <taxon>Dictyosteliales</taxon>
        <taxon>Dictyosteliaceae</taxon>
        <taxon>Dictyostelium</taxon>
    </lineage>
</organism>
<sequence>MTPGNENRRFHGTKINCFLGLDGNITTCDSTSCYVCRIINESYRLPPLTNRTFQRFGAGVYLSATSSKSNDYCKSVNNNEYKYMFLNNVLIGRGKKLKTNNKSLTSPSPGFDSVLGENGEDLNYDEVVVYSVDQVIPKYLIIYK</sequence>
<dbReference type="SUPFAM" id="SSF56399">
    <property type="entry name" value="ADP-ribosylation"/>
    <property type="match status" value="1"/>
</dbReference>
<evidence type="ECO:0000259" key="2">
    <source>
        <dbReference type="PROSITE" id="PS51059"/>
    </source>
</evidence>
<dbReference type="OrthoDB" id="9514740at2759"/>
<dbReference type="EC" id="2.4.2.-" evidence="1"/>
<proteinExistence type="predicted"/>
<dbReference type="PROSITE" id="PS51059">
    <property type="entry name" value="PARP_CATALYTIC"/>
    <property type="match status" value="1"/>
</dbReference>
<evidence type="ECO:0000313" key="4">
    <source>
        <dbReference type="Proteomes" id="UP000001064"/>
    </source>
</evidence>
<dbReference type="GO" id="GO:0003950">
    <property type="term" value="F:NAD+ poly-ADP-ribosyltransferase activity"/>
    <property type="evidence" value="ECO:0007669"/>
    <property type="project" value="UniProtKB-UniRule"/>
</dbReference>
<keyword evidence="1" id="KW-0808">Transferase</keyword>
<dbReference type="PANTHER" id="PTHR45740:SF2">
    <property type="entry name" value="POLY [ADP-RIBOSE] POLYMERASE"/>
    <property type="match status" value="1"/>
</dbReference>
<dbReference type="eggNOG" id="ENOG502S7VA">
    <property type="taxonomic scope" value="Eukaryota"/>
</dbReference>
<dbReference type="InterPro" id="IPR051712">
    <property type="entry name" value="ARTD-AVP"/>
</dbReference>
<dbReference type="KEGG" id="dpp:DICPUDRAFT_88311"/>
<dbReference type="RefSeq" id="XP_003288999.1">
    <property type="nucleotide sequence ID" value="XM_003288951.1"/>
</dbReference>
<name>F0ZNL4_DICPU</name>
<dbReference type="InterPro" id="IPR012317">
    <property type="entry name" value="Poly(ADP-ribose)pol_cat_dom"/>
</dbReference>
<dbReference type="STRING" id="5786.F0ZNL4"/>
<evidence type="ECO:0000313" key="3">
    <source>
        <dbReference type="EMBL" id="EGC34464.1"/>
    </source>
</evidence>
<dbReference type="PANTHER" id="PTHR45740">
    <property type="entry name" value="POLY [ADP-RIBOSE] POLYMERASE"/>
    <property type="match status" value="1"/>
</dbReference>
<reference evidence="4" key="1">
    <citation type="journal article" date="2011" name="Genome Biol.">
        <title>Comparative genomics of the social amoebae Dictyostelium discoideum and Dictyostelium purpureum.</title>
        <authorList>
            <consortium name="US DOE Joint Genome Institute (JGI-PGF)"/>
            <person name="Sucgang R."/>
            <person name="Kuo A."/>
            <person name="Tian X."/>
            <person name="Salerno W."/>
            <person name="Parikh A."/>
            <person name="Feasley C.L."/>
            <person name="Dalin E."/>
            <person name="Tu H."/>
            <person name="Huang E."/>
            <person name="Barry K."/>
            <person name="Lindquist E."/>
            <person name="Shapiro H."/>
            <person name="Bruce D."/>
            <person name="Schmutz J."/>
            <person name="Salamov A."/>
            <person name="Fey P."/>
            <person name="Gaudet P."/>
            <person name="Anjard C."/>
            <person name="Babu M.M."/>
            <person name="Basu S."/>
            <person name="Bushmanova Y."/>
            <person name="van der Wel H."/>
            <person name="Katoh-Kurasawa M."/>
            <person name="Dinh C."/>
            <person name="Coutinho P.M."/>
            <person name="Saito T."/>
            <person name="Elias M."/>
            <person name="Schaap P."/>
            <person name="Kay R.R."/>
            <person name="Henrissat B."/>
            <person name="Eichinger L."/>
            <person name="Rivero F."/>
            <person name="Putnam N.H."/>
            <person name="West C.M."/>
            <person name="Loomis W.F."/>
            <person name="Chisholm R.L."/>
            <person name="Shaulsky G."/>
            <person name="Strassmann J.E."/>
            <person name="Queller D.C."/>
            <person name="Kuspa A."/>
            <person name="Grigoriev I.V."/>
        </authorList>
    </citation>
    <scope>NUCLEOTIDE SEQUENCE [LARGE SCALE GENOMIC DNA]</scope>
    <source>
        <strain evidence="4">QSDP1</strain>
    </source>
</reference>
<accession>F0ZNL4</accession>
<dbReference type="InParanoid" id="F0ZNL4"/>
<dbReference type="Proteomes" id="UP000001064">
    <property type="component" value="Unassembled WGS sequence"/>
</dbReference>
<dbReference type="Gene3D" id="3.90.228.10">
    <property type="match status" value="1"/>
</dbReference>
<protein>
    <recommendedName>
        <fullName evidence="1">Poly [ADP-ribose] polymerase</fullName>
        <shortName evidence="1">PARP</shortName>
        <ecNumber evidence="1">2.4.2.-</ecNumber>
    </recommendedName>
</protein>
<evidence type="ECO:0000256" key="1">
    <source>
        <dbReference type="RuleBase" id="RU362114"/>
    </source>
</evidence>
<feature type="domain" description="PARP catalytic" evidence="2">
    <location>
        <begin position="1"/>
        <end position="144"/>
    </location>
</feature>
<dbReference type="GeneID" id="10499756"/>
<dbReference type="VEuPathDB" id="AmoebaDB:DICPUDRAFT_88311"/>
<keyword evidence="1" id="KW-0520">NAD</keyword>
<keyword evidence="1" id="KW-0328">Glycosyltransferase</keyword>
<dbReference type="AlphaFoldDB" id="F0ZNL4"/>
<keyword evidence="4" id="KW-1185">Reference proteome</keyword>